<dbReference type="VEuPathDB" id="FungiDB:G647_06612"/>
<accession>A0A1C1CSI8</accession>
<feature type="region of interest" description="Disordered" evidence="1">
    <location>
        <begin position="278"/>
        <end position="315"/>
    </location>
</feature>
<keyword evidence="4" id="KW-1185">Reference proteome</keyword>
<dbReference type="EMBL" id="LGRB01000009">
    <property type="protein sequence ID" value="OCT51472.1"/>
    <property type="molecule type" value="Genomic_DNA"/>
</dbReference>
<name>A0A1C1CSI8_9EURO</name>
<dbReference type="OrthoDB" id="5575722at2759"/>
<dbReference type="VEuPathDB" id="FungiDB:CLCR_08688"/>
<evidence type="ECO:0000313" key="4">
    <source>
        <dbReference type="Proteomes" id="UP000094526"/>
    </source>
</evidence>
<evidence type="ECO:0000313" key="3">
    <source>
        <dbReference type="EMBL" id="OCT51472.1"/>
    </source>
</evidence>
<evidence type="ECO:0000256" key="1">
    <source>
        <dbReference type="SAM" id="MobiDB-lite"/>
    </source>
</evidence>
<comment type="caution">
    <text evidence="3">The sequence shown here is derived from an EMBL/GenBank/DDBJ whole genome shotgun (WGS) entry which is preliminary data.</text>
</comment>
<reference evidence="4" key="1">
    <citation type="submission" date="2015-07" db="EMBL/GenBank/DDBJ databases">
        <authorList>
            <person name="Teixeira M.M."/>
            <person name="Souza R.C."/>
            <person name="Almeida L.G."/>
            <person name="Vicente V.A."/>
            <person name="de Hoog S."/>
            <person name="Bocca A.L."/>
            <person name="de Almeida S.R."/>
            <person name="Vasconcelos A.T."/>
            <person name="Felipe M.S."/>
        </authorList>
    </citation>
    <scope>NUCLEOTIDE SEQUENCE [LARGE SCALE GENOMIC DNA]</scope>
    <source>
        <strain evidence="4">KSF</strain>
    </source>
</reference>
<dbReference type="Proteomes" id="UP000094526">
    <property type="component" value="Unassembled WGS sequence"/>
</dbReference>
<dbReference type="Pfam" id="PF14661">
    <property type="entry name" value="HAUS6_N"/>
    <property type="match status" value="1"/>
</dbReference>
<organism evidence="3 4">
    <name type="scientific">Cladophialophora carrionii</name>
    <dbReference type="NCBI Taxonomy" id="86049"/>
    <lineage>
        <taxon>Eukaryota</taxon>
        <taxon>Fungi</taxon>
        <taxon>Dikarya</taxon>
        <taxon>Ascomycota</taxon>
        <taxon>Pezizomycotina</taxon>
        <taxon>Eurotiomycetes</taxon>
        <taxon>Chaetothyriomycetidae</taxon>
        <taxon>Chaetothyriales</taxon>
        <taxon>Herpotrichiellaceae</taxon>
        <taxon>Cladophialophora</taxon>
    </lineage>
</organism>
<dbReference type="AlphaFoldDB" id="A0A1C1CSI8"/>
<protein>
    <recommendedName>
        <fullName evidence="2">HAUS augmin-like complex subunit 6 N-terminal domain-containing protein</fullName>
    </recommendedName>
</protein>
<evidence type="ECO:0000259" key="2">
    <source>
        <dbReference type="Pfam" id="PF14661"/>
    </source>
</evidence>
<proteinExistence type="predicted"/>
<dbReference type="STRING" id="86049.A0A1C1CSI8"/>
<feature type="region of interest" description="Disordered" evidence="1">
    <location>
        <begin position="368"/>
        <end position="397"/>
    </location>
</feature>
<dbReference type="InterPro" id="IPR028163">
    <property type="entry name" value="HAUS_6_N"/>
</dbReference>
<sequence>MERPPAPHLQWSSRSNIAIFIHALHLLDLDLLPSWPGISESLFTSKSVQNPQARVKSTEWALYHLFRLYSPPDTQSRLAPHFPPTTSLQSKNLRAALYKWLAELKSTAVLPREAVLRRTMLDECKGDKFEEVLAKVAMVVLKKTLPSRNHERRTGERHVSCEQNVGTLVPLIMAHRVSLRQSLEARQDLKAKAMAFSERLAQLQQEILPELQNLQAASDGGDGAGQALPARDYESLRQQVDLAFATDRRWARYIFEGSAAGPGYSAVSAQKILPPWPLDNPSPTLDPGPAITTDDNASPLNMATAGSEEDADEPMRELQSLISQNQDRLEHLTRLQETLLWSTEPGSRPEDVAPELSNFAGAVDLHRHHHHPSATAQSISSAPKQRFNKHQELTLTL</sequence>
<feature type="compositionally biased region" description="Polar residues" evidence="1">
    <location>
        <begin position="374"/>
        <end position="383"/>
    </location>
</feature>
<gene>
    <name evidence="3" type="ORF">CLCR_08688</name>
</gene>
<feature type="domain" description="HAUS augmin-like complex subunit 6 N-terminal" evidence="2">
    <location>
        <begin position="20"/>
        <end position="216"/>
    </location>
</feature>
<dbReference type="eggNOG" id="ENOG502S4RN">
    <property type="taxonomic scope" value="Eukaryota"/>
</dbReference>